<dbReference type="EMBL" id="NCKU01000333">
    <property type="protein sequence ID" value="RWS15946.1"/>
    <property type="molecule type" value="Genomic_DNA"/>
</dbReference>
<name>A0A3S4QC32_9ACAR</name>
<evidence type="ECO:0000313" key="4">
    <source>
        <dbReference type="EMBL" id="RWS01126.1"/>
    </source>
</evidence>
<dbReference type="InterPro" id="IPR018487">
    <property type="entry name" value="Hemopexin-like_repeat"/>
</dbReference>
<feature type="region of interest" description="Disordered" evidence="2">
    <location>
        <begin position="455"/>
        <end position="484"/>
    </location>
</feature>
<proteinExistence type="predicted"/>
<accession>A0A3S4QC32</accession>
<keyword evidence="3" id="KW-0812">Transmembrane</keyword>
<evidence type="ECO:0000313" key="5">
    <source>
        <dbReference type="EMBL" id="RWS01485.1"/>
    </source>
</evidence>
<dbReference type="Gene3D" id="2.110.10.10">
    <property type="entry name" value="Hemopexin-like domain"/>
    <property type="match status" value="1"/>
</dbReference>
<dbReference type="EMBL" id="NCKU01009800">
    <property type="protein sequence ID" value="RWS01126.1"/>
    <property type="molecule type" value="Genomic_DNA"/>
</dbReference>
<evidence type="ECO:0000313" key="8">
    <source>
        <dbReference type="Proteomes" id="UP000285301"/>
    </source>
</evidence>
<dbReference type="EMBL" id="NCKU01009084">
    <property type="protein sequence ID" value="RWS01502.1"/>
    <property type="molecule type" value="Genomic_DNA"/>
</dbReference>
<evidence type="ECO:0000313" key="6">
    <source>
        <dbReference type="EMBL" id="RWS01502.1"/>
    </source>
</evidence>
<keyword evidence="3" id="KW-1133">Transmembrane helix</keyword>
<dbReference type="SUPFAM" id="SSF50923">
    <property type="entry name" value="Hemopexin-like domain"/>
    <property type="match status" value="1"/>
</dbReference>
<dbReference type="OrthoDB" id="6526557at2759"/>
<feature type="compositionally biased region" description="Low complexity" evidence="2">
    <location>
        <begin position="456"/>
        <end position="474"/>
    </location>
</feature>
<evidence type="ECO:0000313" key="7">
    <source>
        <dbReference type="EMBL" id="RWS15946.1"/>
    </source>
</evidence>
<keyword evidence="8" id="KW-1185">Reference proteome</keyword>
<organism evidence="5 8">
    <name type="scientific">Dinothrombium tinctorium</name>
    <dbReference type="NCBI Taxonomy" id="1965070"/>
    <lineage>
        <taxon>Eukaryota</taxon>
        <taxon>Metazoa</taxon>
        <taxon>Ecdysozoa</taxon>
        <taxon>Arthropoda</taxon>
        <taxon>Chelicerata</taxon>
        <taxon>Arachnida</taxon>
        <taxon>Acari</taxon>
        <taxon>Acariformes</taxon>
        <taxon>Trombidiformes</taxon>
        <taxon>Prostigmata</taxon>
        <taxon>Anystina</taxon>
        <taxon>Parasitengona</taxon>
        <taxon>Trombidioidea</taxon>
        <taxon>Trombidiidae</taxon>
        <taxon>Dinothrombium</taxon>
    </lineage>
</organism>
<evidence type="ECO:0000256" key="1">
    <source>
        <dbReference type="PROSITE-ProRule" id="PRU01011"/>
    </source>
</evidence>
<reference evidence="5" key="2">
    <citation type="submission" date="2018-11" db="EMBL/GenBank/DDBJ databases">
        <title>Trombidioid mite genomics.</title>
        <authorList>
            <person name="Dong X."/>
        </authorList>
    </citation>
    <scope>NUCLEOTIDE SEQUENCE</scope>
    <source>
        <strain evidence="5">UoL-WK</strain>
    </source>
</reference>
<keyword evidence="3" id="KW-0472">Membrane</keyword>
<protein>
    <submittedName>
        <fullName evidence="5">Uncharacterized protein</fullName>
    </submittedName>
</protein>
<dbReference type="AlphaFoldDB" id="A0A3S4QC32"/>
<feature type="compositionally biased region" description="Polar residues" evidence="2">
    <location>
        <begin position="475"/>
        <end position="484"/>
    </location>
</feature>
<dbReference type="InterPro" id="IPR036375">
    <property type="entry name" value="Hemopexin-like_dom_sf"/>
</dbReference>
<feature type="transmembrane region" description="Helical" evidence="3">
    <location>
        <begin position="381"/>
        <end position="403"/>
    </location>
</feature>
<dbReference type="PROSITE" id="PS51642">
    <property type="entry name" value="HEMOPEXIN_2"/>
    <property type="match status" value="1"/>
</dbReference>
<comment type="caution">
    <text evidence="5">The sequence shown here is derived from an EMBL/GenBank/DDBJ whole genome shotgun (WGS) entry which is preliminary data.</text>
</comment>
<dbReference type="EMBL" id="NCKU01009122">
    <property type="protein sequence ID" value="RWS01485.1"/>
    <property type="molecule type" value="Genomic_DNA"/>
</dbReference>
<evidence type="ECO:0000256" key="3">
    <source>
        <dbReference type="SAM" id="Phobius"/>
    </source>
</evidence>
<reference evidence="5 8" key="1">
    <citation type="journal article" date="2018" name="Gigascience">
        <title>Genomes of trombidid mites reveal novel predicted allergens and laterally-transferred genes associated with secondary metabolism.</title>
        <authorList>
            <person name="Dong X."/>
            <person name="Chaisiri K."/>
            <person name="Xia D."/>
            <person name="Armstrong S.D."/>
            <person name="Fang Y."/>
            <person name="Donnelly M.J."/>
            <person name="Kadowaki T."/>
            <person name="McGarry J.W."/>
            <person name="Darby A.C."/>
            <person name="Makepeace B.L."/>
        </authorList>
    </citation>
    <scope>NUCLEOTIDE SEQUENCE [LARGE SCALE GENOMIC DNA]</scope>
    <source>
        <strain evidence="5">UoL-WK</strain>
    </source>
</reference>
<sequence>MRDYFPGTHEGKKAVDLFPYESFKYEQLENVPSASNMSQSFTYRHVSDDLSKLSPTYKVTFYKGFYYGTIKNKDSCQLLGVNHIWIGCPQPLCLFGTIDAAFRTDENGIYVTRGRYIWLIDGKAQPLVETADILSDKFKSLQRPFPDMIDAAFVLRNELFCFKEKTFYCFDLKSGKPCSNFYDSDAPTAFDGLPEYTLSFCDAAFSFGLNNTQVAVFGGSALSKLGIFNRVIPSKTGERWFKAKELINLPLIFEKKLDAAVQKDDVVYLFMGWTNYRVPLKAFISVYANQKFFILRIYKEIPFQANEIDTQKGNSKTSFEDPFKCPKSIYSSWVYDFDKYSVDVKELVETEKPESHVRLVLDKLSEAIRIAPGMAPTQSSALPFILAAILFIVIIIVAFVVSTEKKRRALKKKKRIKKASEVDLRAPDIGSCLETRSSLGSEILEKSYTPGKKAKSSLSIQSRSSNISTSSHISNLGSRTSQLDSDLKSKFDSKIFAVGVKKTKQKS</sequence>
<evidence type="ECO:0000256" key="2">
    <source>
        <dbReference type="SAM" id="MobiDB-lite"/>
    </source>
</evidence>
<dbReference type="Proteomes" id="UP000285301">
    <property type="component" value="Unassembled WGS sequence"/>
</dbReference>
<gene>
    <name evidence="6" type="ORF">B4U79_16723</name>
    <name evidence="5" type="ORF">B4U79_16725</name>
    <name evidence="4" type="ORF">B4U79_16767</name>
    <name evidence="7" type="ORF">B4U79_17198</name>
</gene>
<feature type="repeat" description="Hemopexin" evidence="1">
    <location>
        <begin position="95"/>
        <end position="148"/>
    </location>
</feature>